<sequence>MTLERRFQNVDDFARAARRYLPRIFADYIDGGAFSERTLRRNRDDFDAYALRQQVLTPLPDHADLSVTVAGRRSRLPFGPGPVGFQGLYRRNGDIAIAQAAADAQIPFVLSTFSINGLGTIKQATGTAPDFQLYLDQDPEVNAAYLASCKAHGVERIFLTVDTAITSVRERDVRNGFRSIDRMTPGLMWQFAQRPAWSLDLLRGGFPQVELVRGRPEFGRGAMAQAGNLSRRLDKFLTWDTVAQLRQDWPGQLFIKGIADPDTAARAADAGADGIVLSNHGGRQLDHGQSTVALIPEIRQALGPSAALCVDSGFRRGSDIIKALALGADFVLMGRPFAWAVAAGGQAAVAHLIALLETELRITLNLMGLSSVDDLRRAGTDVLRPQSR</sequence>
<comment type="cofactor">
    <cofactor evidence="1">
        <name>FMN</name>
        <dbReference type="ChEBI" id="CHEBI:58210"/>
    </cofactor>
</comment>
<dbReference type="InterPro" id="IPR000262">
    <property type="entry name" value="FMN-dep_DH"/>
</dbReference>
<dbReference type="GO" id="GO:0009060">
    <property type="term" value="P:aerobic respiration"/>
    <property type="evidence" value="ECO:0007669"/>
    <property type="project" value="TreeGrafter"/>
</dbReference>
<proteinExistence type="inferred from homology"/>
<accession>A0A291M4Z6</accession>
<dbReference type="InterPro" id="IPR008259">
    <property type="entry name" value="FMN_hydac_DH_AS"/>
</dbReference>
<evidence type="ECO:0000256" key="6">
    <source>
        <dbReference type="PIRSR" id="PIRSR000138-1"/>
    </source>
</evidence>
<feature type="binding site" evidence="7">
    <location>
        <position position="134"/>
    </location>
    <ligand>
        <name>glyoxylate</name>
        <dbReference type="ChEBI" id="CHEBI:36655"/>
    </ligand>
</feature>
<feature type="binding site" evidence="7">
    <location>
        <position position="28"/>
    </location>
    <ligand>
        <name>glyoxylate</name>
        <dbReference type="ChEBI" id="CHEBI:36655"/>
    </ligand>
</feature>
<dbReference type="PANTHER" id="PTHR10578:SF107">
    <property type="entry name" value="2-HYDROXYACID OXIDASE 1"/>
    <property type="match status" value="1"/>
</dbReference>
<dbReference type="CDD" id="cd02809">
    <property type="entry name" value="alpha_hydroxyacid_oxid_FMN"/>
    <property type="match status" value="1"/>
</dbReference>
<feature type="binding site" evidence="7">
    <location>
        <begin position="82"/>
        <end position="84"/>
    </location>
    <ligand>
        <name>FMN</name>
        <dbReference type="ChEBI" id="CHEBI:58210"/>
    </ligand>
</feature>
<dbReference type="InterPro" id="IPR013785">
    <property type="entry name" value="Aldolase_TIM"/>
</dbReference>
<reference evidence="9 10" key="1">
    <citation type="submission" date="2017-05" db="EMBL/GenBank/DDBJ databases">
        <title>Comparative genomic and metabolic analysis of manganese-oxidizing mechanisms in Celeribater manganoxidans DY25T: its adaption to the environment of polymetallic nodule.</title>
        <authorList>
            <person name="Wang X."/>
        </authorList>
    </citation>
    <scope>NUCLEOTIDE SEQUENCE [LARGE SCALE GENOMIC DNA]</scope>
    <source>
        <strain evidence="9 10">DY25</strain>
        <plasmid evidence="10">pdy25-e</plasmid>
    </source>
</reference>
<evidence type="ECO:0000256" key="7">
    <source>
        <dbReference type="PIRSR" id="PIRSR000138-2"/>
    </source>
</evidence>
<dbReference type="Gene3D" id="3.20.20.70">
    <property type="entry name" value="Aldolase class I"/>
    <property type="match status" value="1"/>
</dbReference>
<feature type="binding site" evidence="7">
    <location>
        <position position="278"/>
    </location>
    <ligand>
        <name>FMN</name>
        <dbReference type="ChEBI" id="CHEBI:58210"/>
    </ligand>
</feature>
<protein>
    <recommendedName>
        <fullName evidence="8">FMN hydroxy acid dehydrogenase domain-containing protein</fullName>
    </recommendedName>
</protein>
<dbReference type="PROSITE" id="PS00557">
    <property type="entry name" value="FMN_HYDROXY_ACID_DH_1"/>
    <property type="match status" value="1"/>
</dbReference>
<dbReference type="PROSITE" id="PS51349">
    <property type="entry name" value="FMN_HYDROXY_ACID_DH_2"/>
    <property type="match status" value="1"/>
</dbReference>
<dbReference type="InterPro" id="IPR037396">
    <property type="entry name" value="FMN_HAD"/>
</dbReference>
<feature type="binding site" evidence="7">
    <location>
        <position position="160"/>
    </location>
    <ligand>
        <name>FMN</name>
        <dbReference type="ChEBI" id="CHEBI:58210"/>
    </ligand>
</feature>
<feature type="binding site" evidence="7">
    <location>
        <position position="280"/>
    </location>
    <ligand>
        <name>glyoxylate</name>
        <dbReference type="ChEBI" id="CHEBI:36655"/>
    </ligand>
</feature>
<evidence type="ECO:0000256" key="3">
    <source>
        <dbReference type="ARBA" id="ARBA00022643"/>
    </source>
</evidence>
<dbReference type="RefSeq" id="WP_097374580.1">
    <property type="nucleotide sequence ID" value="NZ_CP021409.1"/>
</dbReference>
<feature type="binding site" evidence="7">
    <location>
        <begin position="334"/>
        <end position="335"/>
    </location>
    <ligand>
        <name>FMN</name>
        <dbReference type="ChEBI" id="CHEBI:58210"/>
    </ligand>
</feature>
<evidence type="ECO:0000256" key="2">
    <source>
        <dbReference type="ARBA" id="ARBA00022630"/>
    </source>
</evidence>
<keyword evidence="3 7" id="KW-0288">FMN</keyword>
<evidence type="ECO:0000313" key="10">
    <source>
        <dbReference type="Proteomes" id="UP000219050"/>
    </source>
</evidence>
<feature type="binding site" evidence="7">
    <location>
        <position position="169"/>
    </location>
    <ligand>
        <name>glyoxylate</name>
        <dbReference type="ChEBI" id="CHEBI:36655"/>
    </ligand>
</feature>
<feature type="binding site" evidence="7">
    <location>
        <position position="132"/>
    </location>
    <ligand>
        <name>glyoxylate</name>
        <dbReference type="ChEBI" id="CHEBI:36655"/>
    </ligand>
</feature>
<feature type="domain" description="FMN hydroxy acid dehydrogenase" evidence="8">
    <location>
        <begin position="2"/>
        <end position="385"/>
    </location>
</feature>
<dbReference type="EMBL" id="CP021409">
    <property type="protein sequence ID" value="ATI43972.1"/>
    <property type="molecule type" value="Genomic_DNA"/>
</dbReference>
<evidence type="ECO:0000259" key="8">
    <source>
        <dbReference type="PROSITE" id="PS51349"/>
    </source>
</evidence>
<dbReference type="GO" id="GO:0005886">
    <property type="term" value="C:plasma membrane"/>
    <property type="evidence" value="ECO:0007669"/>
    <property type="project" value="TreeGrafter"/>
</dbReference>
<evidence type="ECO:0000313" key="9">
    <source>
        <dbReference type="EMBL" id="ATI43972.1"/>
    </source>
</evidence>
<evidence type="ECO:0000256" key="1">
    <source>
        <dbReference type="ARBA" id="ARBA00001917"/>
    </source>
</evidence>
<keyword evidence="2 7" id="KW-0285">Flavoprotein</keyword>
<keyword evidence="4" id="KW-0560">Oxidoreductase</keyword>
<dbReference type="PANTHER" id="PTHR10578">
    <property type="entry name" value="S -2-HYDROXY-ACID OXIDASE-RELATED"/>
    <property type="match status" value="1"/>
</dbReference>
<evidence type="ECO:0000256" key="5">
    <source>
        <dbReference type="ARBA" id="ARBA00024042"/>
    </source>
</evidence>
<dbReference type="Pfam" id="PF01070">
    <property type="entry name" value="FMN_dh"/>
    <property type="match status" value="1"/>
</dbReference>
<dbReference type="InterPro" id="IPR012133">
    <property type="entry name" value="Alpha-hydoxy_acid_DH_FMN"/>
</dbReference>
<name>A0A291M4Z6_9RHOB</name>
<dbReference type="AlphaFoldDB" id="A0A291M4Z6"/>
<keyword evidence="9" id="KW-0614">Plasmid</keyword>
<dbReference type="GO" id="GO:0004459">
    <property type="term" value="F:L-lactate dehydrogenase (NAD+) activity"/>
    <property type="evidence" value="ECO:0007669"/>
    <property type="project" value="TreeGrafter"/>
</dbReference>
<feature type="binding site" evidence="7">
    <location>
        <begin position="311"/>
        <end position="315"/>
    </location>
    <ligand>
        <name>FMN</name>
        <dbReference type="ChEBI" id="CHEBI:58210"/>
    </ligand>
</feature>
<dbReference type="SUPFAM" id="SSF51395">
    <property type="entry name" value="FMN-linked oxidoreductases"/>
    <property type="match status" value="1"/>
</dbReference>
<dbReference type="PIRSF" id="PIRSF000138">
    <property type="entry name" value="Al-hdrx_acd_dh"/>
    <property type="match status" value="1"/>
</dbReference>
<gene>
    <name evidence="9" type="ORF">CBW24_17665</name>
</gene>
<dbReference type="OrthoDB" id="9770452at2"/>
<feature type="active site" description="Proton acceptor" evidence="6">
    <location>
        <position position="280"/>
    </location>
</feature>
<geneLocation type="plasmid" evidence="10">
    <name>pdy25-e</name>
</geneLocation>
<feature type="binding site" evidence="7">
    <location>
        <position position="256"/>
    </location>
    <ligand>
        <name>FMN</name>
        <dbReference type="ChEBI" id="CHEBI:58210"/>
    </ligand>
</feature>
<comment type="similarity">
    <text evidence="5">Belongs to the FMN-dependent alpha-hydroxy acid dehydrogenase family.</text>
</comment>
<keyword evidence="10" id="KW-1185">Reference proteome</keyword>
<feature type="binding site" evidence="7">
    <location>
        <position position="111"/>
    </location>
    <ligand>
        <name>FMN</name>
        <dbReference type="ChEBI" id="CHEBI:58210"/>
    </ligand>
</feature>
<evidence type="ECO:0000256" key="4">
    <source>
        <dbReference type="ARBA" id="ARBA00023002"/>
    </source>
</evidence>
<dbReference type="KEGG" id="cmag:CBW24_17665"/>
<feature type="binding site" evidence="7">
    <location>
        <position position="283"/>
    </location>
    <ligand>
        <name>glyoxylate</name>
        <dbReference type="ChEBI" id="CHEBI:36655"/>
    </ligand>
</feature>
<dbReference type="GO" id="GO:0010181">
    <property type="term" value="F:FMN binding"/>
    <property type="evidence" value="ECO:0007669"/>
    <property type="project" value="InterPro"/>
</dbReference>
<organism evidence="9 10">
    <name type="scientific">Pacificitalea manganoxidans</name>
    <dbReference type="NCBI Taxonomy" id="1411902"/>
    <lineage>
        <taxon>Bacteria</taxon>
        <taxon>Pseudomonadati</taxon>
        <taxon>Pseudomonadota</taxon>
        <taxon>Alphaproteobacteria</taxon>
        <taxon>Rhodobacterales</taxon>
        <taxon>Paracoccaceae</taxon>
        <taxon>Pacificitalea</taxon>
    </lineage>
</organism>
<dbReference type="Proteomes" id="UP000219050">
    <property type="component" value="Plasmid pDY25-E"/>
</dbReference>